<keyword evidence="2" id="KW-1133">Transmembrane helix</keyword>
<evidence type="ECO:0000256" key="2">
    <source>
        <dbReference type="SAM" id="Phobius"/>
    </source>
</evidence>
<comment type="caution">
    <text evidence="3">The sequence shown here is derived from an EMBL/GenBank/DDBJ whole genome shotgun (WGS) entry which is preliminary data.</text>
</comment>
<keyword evidence="4" id="KW-1185">Reference proteome</keyword>
<keyword evidence="2" id="KW-0472">Membrane</keyword>
<dbReference type="RefSeq" id="WP_264794727.1">
    <property type="nucleotide sequence ID" value="NZ_BRVS01000004.1"/>
</dbReference>
<protein>
    <submittedName>
        <fullName evidence="3">Uncharacterized protein</fullName>
    </submittedName>
</protein>
<name>A0ABQ5MS64_9MICC</name>
<feature type="region of interest" description="Disordered" evidence="1">
    <location>
        <begin position="112"/>
        <end position="244"/>
    </location>
</feature>
<reference evidence="3 4" key="1">
    <citation type="journal article" date="2023" name="Int. J. Syst. Evol. Microbiol.">
        <title>Arthrobacter mangrovi sp. nov., an actinobacterium isolated from the rhizosphere of a mangrove.</title>
        <authorList>
            <person name="Hamada M."/>
            <person name="Saitou S."/>
            <person name="Enomoto N."/>
            <person name="Nanri K."/>
            <person name="Hidaka K."/>
            <person name="Miura T."/>
            <person name="Tamura T."/>
        </authorList>
    </citation>
    <scope>NUCLEOTIDE SEQUENCE [LARGE SCALE GENOMIC DNA]</scope>
    <source>
        <strain evidence="3 4">NBRC 112813</strain>
    </source>
</reference>
<gene>
    <name evidence="3" type="ORF">AHIS1636_10190</name>
</gene>
<evidence type="ECO:0000313" key="4">
    <source>
        <dbReference type="Proteomes" id="UP001209654"/>
    </source>
</evidence>
<evidence type="ECO:0000256" key="1">
    <source>
        <dbReference type="SAM" id="MobiDB-lite"/>
    </source>
</evidence>
<evidence type="ECO:0000313" key="3">
    <source>
        <dbReference type="EMBL" id="GLB66580.1"/>
    </source>
</evidence>
<accession>A0ABQ5MS64</accession>
<sequence length="319" mass="32315">MESFLIPLLIVVVVVVLGLLAVKYLGGRSRTGNDGGSRGRSSRGPAAVASREESIRASARLNQQQHSAIYALLARGDALNAIMEYRKATGAKLREAATAVASMSAYPQAYGAAPATDGAEGARGSGRPDGVAASDRSEEAGRPGTAGGTGSGLSPDAASGLAGQAGPGQAKDAASGSAGEANGSGLSGDAAGRGGAGSQDSGPLGPPARPVVPDTPESLAGPAPTPRPEAADAPAFARRPKEAARGYRYRAIVSQGDEIREIASTRLNDDVFGRIKDQALGGDREAAVRLLMEHSDADEQQAREFVRLIQPEPPAKSEG</sequence>
<dbReference type="Proteomes" id="UP001209654">
    <property type="component" value="Unassembled WGS sequence"/>
</dbReference>
<proteinExistence type="predicted"/>
<feature type="compositionally biased region" description="Low complexity" evidence="1">
    <location>
        <begin position="173"/>
        <end position="190"/>
    </location>
</feature>
<feature type="transmembrane region" description="Helical" evidence="2">
    <location>
        <begin position="6"/>
        <end position="25"/>
    </location>
</feature>
<dbReference type="EMBL" id="BRVS01000004">
    <property type="protein sequence ID" value="GLB66580.1"/>
    <property type="molecule type" value="Genomic_DNA"/>
</dbReference>
<organism evidence="3 4">
    <name type="scientific">Arthrobacter mangrovi</name>
    <dbReference type="NCBI Taxonomy" id="2966350"/>
    <lineage>
        <taxon>Bacteria</taxon>
        <taxon>Bacillati</taxon>
        <taxon>Actinomycetota</taxon>
        <taxon>Actinomycetes</taxon>
        <taxon>Micrococcales</taxon>
        <taxon>Micrococcaceae</taxon>
        <taxon>Arthrobacter</taxon>
    </lineage>
</organism>
<keyword evidence="2" id="KW-0812">Transmembrane</keyword>